<protein>
    <submittedName>
        <fullName evidence="1">Uncharacterized protein</fullName>
    </submittedName>
</protein>
<name>A0ABV6CAG0_9GAMM</name>
<sequence length="50" mass="6019">MQCLSELQRIMPTHIKPKFKTVEELIEFHDAEALKQSRLINERNRQARIQ</sequence>
<comment type="caution">
    <text evidence="1">The sequence shown here is derived from an EMBL/GenBank/DDBJ whole genome shotgun (WGS) entry which is preliminary data.</text>
</comment>
<organism evidence="1 2">
    <name type="scientific">Thorsellia kenyensis</name>
    <dbReference type="NCBI Taxonomy" id="1549888"/>
    <lineage>
        <taxon>Bacteria</taxon>
        <taxon>Pseudomonadati</taxon>
        <taxon>Pseudomonadota</taxon>
        <taxon>Gammaproteobacteria</taxon>
        <taxon>Enterobacterales</taxon>
        <taxon>Thorselliaceae</taxon>
        <taxon>Thorsellia</taxon>
    </lineage>
</organism>
<reference evidence="1 2" key="1">
    <citation type="submission" date="2024-09" db="EMBL/GenBank/DDBJ databases">
        <authorList>
            <person name="Sun Q."/>
            <person name="Mori K."/>
        </authorList>
    </citation>
    <scope>NUCLEOTIDE SEQUENCE [LARGE SCALE GENOMIC DNA]</scope>
    <source>
        <strain evidence="1 2">CCM 8545</strain>
    </source>
</reference>
<accession>A0ABV6CAG0</accession>
<evidence type="ECO:0000313" key="1">
    <source>
        <dbReference type="EMBL" id="MFC0179958.1"/>
    </source>
</evidence>
<dbReference type="Proteomes" id="UP001589758">
    <property type="component" value="Unassembled WGS sequence"/>
</dbReference>
<dbReference type="EMBL" id="JBHLXE010000087">
    <property type="protein sequence ID" value="MFC0179958.1"/>
    <property type="molecule type" value="Genomic_DNA"/>
</dbReference>
<dbReference type="RefSeq" id="WP_385877072.1">
    <property type="nucleotide sequence ID" value="NZ_JBHLXE010000087.1"/>
</dbReference>
<proteinExistence type="predicted"/>
<evidence type="ECO:0000313" key="2">
    <source>
        <dbReference type="Proteomes" id="UP001589758"/>
    </source>
</evidence>
<gene>
    <name evidence="1" type="ORF">ACFFIT_07640</name>
</gene>
<keyword evidence="2" id="KW-1185">Reference proteome</keyword>